<dbReference type="EMBL" id="GHJT01002193">
    <property type="protein sequence ID" value="MOY36164.1"/>
    <property type="molecule type" value="Transcribed_RNA"/>
</dbReference>
<dbReference type="GO" id="GO:0016298">
    <property type="term" value="F:lipase activity"/>
    <property type="evidence" value="ECO:0007669"/>
    <property type="project" value="InterPro"/>
</dbReference>
<feature type="chain" id="PRO_5020036871" evidence="7">
    <location>
        <begin position="21"/>
        <end position="493"/>
    </location>
</feature>
<dbReference type="OrthoDB" id="199913at2759"/>
<dbReference type="InterPro" id="IPR000734">
    <property type="entry name" value="TAG_lipase"/>
</dbReference>
<dbReference type="CDD" id="cd00707">
    <property type="entry name" value="Pancreat_lipase_like"/>
    <property type="match status" value="1"/>
</dbReference>
<comment type="similarity">
    <text evidence="2 6">Belongs to the AB hydrolase superfamily. Lipase family.</text>
</comment>
<accession>A0A4D5RH18</accession>
<dbReference type="AlphaFoldDB" id="A0A4D5RH18"/>
<name>A0A4D5RH18_IXOSC</name>
<dbReference type="InterPro" id="IPR016272">
    <property type="entry name" value="Lipase_LIPH"/>
</dbReference>
<keyword evidence="7" id="KW-0732">Signal</keyword>
<dbReference type="GO" id="GO:0046872">
    <property type="term" value="F:metal ion binding"/>
    <property type="evidence" value="ECO:0007669"/>
    <property type="project" value="UniProtKB-KW"/>
</dbReference>
<dbReference type="InterPro" id="IPR033906">
    <property type="entry name" value="Lipase_N"/>
</dbReference>
<feature type="binding site" evidence="5">
    <location>
        <position position="214"/>
    </location>
    <ligand>
        <name>Ca(2+)</name>
        <dbReference type="ChEBI" id="CHEBI:29108"/>
    </ligand>
</feature>
<evidence type="ECO:0000256" key="2">
    <source>
        <dbReference type="ARBA" id="ARBA00010701"/>
    </source>
</evidence>
<evidence type="ECO:0000256" key="3">
    <source>
        <dbReference type="ARBA" id="ARBA00022525"/>
    </source>
</evidence>
<dbReference type="SUPFAM" id="SSF53474">
    <property type="entry name" value="alpha/beta-Hydrolases"/>
    <property type="match status" value="1"/>
</dbReference>
<feature type="active site" description="Charge relay system" evidence="4">
    <location>
        <position position="198"/>
    </location>
</feature>
<evidence type="ECO:0000256" key="7">
    <source>
        <dbReference type="SAM" id="SignalP"/>
    </source>
</evidence>
<dbReference type="PANTHER" id="PTHR11610">
    <property type="entry name" value="LIPASE"/>
    <property type="match status" value="1"/>
</dbReference>
<evidence type="ECO:0000256" key="4">
    <source>
        <dbReference type="PIRSR" id="PIRSR000865-1"/>
    </source>
</evidence>
<keyword evidence="5" id="KW-0479">Metal-binding</keyword>
<feature type="binding site" evidence="5">
    <location>
        <position position="212"/>
    </location>
    <ligand>
        <name>Ca(2+)</name>
        <dbReference type="ChEBI" id="CHEBI:29108"/>
    </ligand>
</feature>
<organism evidence="9">
    <name type="scientific">Ixodes scapularis</name>
    <name type="common">Black-legged tick</name>
    <name type="synonym">Deer tick</name>
    <dbReference type="NCBI Taxonomy" id="6945"/>
    <lineage>
        <taxon>Eukaryota</taxon>
        <taxon>Metazoa</taxon>
        <taxon>Ecdysozoa</taxon>
        <taxon>Arthropoda</taxon>
        <taxon>Chelicerata</taxon>
        <taxon>Arachnida</taxon>
        <taxon>Acari</taxon>
        <taxon>Parasitiformes</taxon>
        <taxon>Ixodida</taxon>
        <taxon>Ixodoidea</taxon>
        <taxon>Ixodidae</taxon>
        <taxon>Ixodinae</taxon>
        <taxon>Ixodes</taxon>
    </lineage>
</organism>
<feature type="binding site" evidence="5">
    <location>
        <position position="217"/>
    </location>
    <ligand>
        <name>Ca(2+)</name>
        <dbReference type="ChEBI" id="CHEBI:29108"/>
    </ligand>
</feature>
<evidence type="ECO:0000259" key="8">
    <source>
        <dbReference type="Pfam" id="PF00151"/>
    </source>
</evidence>
<dbReference type="InterPro" id="IPR029058">
    <property type="entry name" value="AB_hydrolase_fold"/>
</dbReference>
<dbReference type="PRINTS" id="PR00821">
    <property type="entry name" value="TAGLIPASE"/>
</dbReference>
<feature type="active site" description="Nucleophile" evidence="4">
    <location>
        <position position="175"/>
    </location>
</feature>
<dbReference type="GO" id="GO:0005576">
    <property type="term" value="C:extracellular region"/>
    <property type="evidence" value="ECO:0007669"/>
    <property type="project" value="UniProtKB-SubCell"/>
</dbReference>
<sequence length="493" mass="55052">MSAPVFLTALAVTLVGCVKAELKCYDELGCLETGGAFFDEIRRPFILTPHDRDMIKVQYLLYTRDRPEATMLCWNSSLETVRDSPFNASRPTKFIVHGYLDTVYFGEWMTEMKNAYLKNADMNVFIVDWSGGNGPGYETAVVNPRIAGAEIAFLVRKLEEAFGANASTMHIIGHSLGAHVAGYAGLNITRLGRITALDPAEPFFEGMPPEVRVDRSDADFVDVIHTDSHPYLSKLGISEGMGMEEAVGHVDFYPNGGQIMPGCDLPNRWRSMIKEGFIKGLREILSCHHQRAVHYMLDSIENQNCVPLSFECPSYEAFNKGQCRDCGEDGSACAPMGEQADIWRPHKQDRERRMYGVTNAHKPFCAYQYLVTIRTGDQVKRANAEGIISLTTKQGGKSVTFKVNKRLMEFRPNSTYTFLTTSPAIISDYTKLTLRFKSTLIFTTANLPLLDVQIQPLTANVPKSMAKAVTRRFCPPWDPQGISSFATVTLKKC</sequence>
<feature type="active site" description="Charge relay system" evidence="4">
    <location>
        <position position="289"/>
    </location>
</feature>
<dbReference type="VEuPathDB" id="VectorBase:ISCI024935"/>
<dbReference type="PANTHER" id="PTHR11610:SF185">
    <property type="entry name" value="LD47264P"/>
    <property type="match status" value="1"/>
</dbReference>
<dbReference type="Gene3D" id="3.40.50.1820">
    <property type="entry name" value="alpha/beta hydrolase"/>
    <property type="match status" value="1"/>
</dbReference>
<dbReference type="VEuPathDB" id="VectorBase:ISCW024935"/>
<keyword evidence="5" id="KW-0106">Calcium</keyword>
<evidence type="ECO:0000256" key="6">
    <source>
        <dbReference type="RuleBase" id="RU004262"/>
    </source>
</evidence>
<feature type="signal peptide" evidence="7">
    <location>
        <begin position="1"/>
        <end position="20"/>
    </location>
</feature>
<dbReference type="FunFam" id="3.40.50.1820:FF:000033">
    <property type="entry name" value="Pancreatic triacylglycerol lipase"/>
    <property type="match status" value="1"/>
</dbReference>
<dbReference type="PIRSF" id="PIRSF000865">
    <property type="entry name" value="Lipoprotein_lipase_LIPH"/>
    <property type="match status" value="1"/>
</dbReference>
<dbReference type="GO" id="GO:0052689">
    <property type="term" value="F:carboxylic ester hydrolase activity"/>
    <property type="evidence" value="ECO:0007669"/>
    <property type="project" value="InterPro"/>
</dbReference>
<evidence type="ECO:0000256" key="5">
    <source>
        <dbReference type="PIRSR" id="PIRSR000865-2"/>
    </source>
</evidence>
<protein>
    <submittedName>
        <fullName evidence="9">Putative pancreatic lipase-like enzyme</fullName>
    </submittedName>
</protein>
<dbReference type="InterPro" id="IPR013818">
    <property type="entry name" value="Lipase"/>
</dbReference>
<evidence type="ECO:0000256" key="1">
    <source>
        <dbReference type="ARBA" id="ARBA00004613"/>
    </source>
</evidence>
<dbReference type="VEuPathDB" id="VectorBase:ISCP_002405"/>
<comment type="subcellular location">
    <subcellularLocation>
        <location evidence="1">Secreted</location>
    </subcellularLocation>
</comment>
<dbReference type="GO" id="GO:0006629">
    <property type="term" value="P:lipid metabolic process"/>
    <property type="evidence" value="ECO:0007669"/>
    <property type="project" value="InterPro"/>
</dbReference>
<evidence type="ECO:0000313" key="9">
    <source>
        <dbReference type="EMBL" id="MOY36164.1"/>
    </source>
</evidence>
<keyword evidence="3" id="KW-0964">Secreted</keyword>
<proteinExistence type="inferred from homology"/>
<reference evidence="9" key="1">
    <citation type="submission" date="2019-04" db="EMBL/GenBank/DDBJ databases">
        <title>An insight into the mialome of Ixodes scapularis.</title>
        <authorList>
            <person name="Ribeiro J.M."/>
            <person name="Mather T.N."/>
            <person name="Karim S."/>
        </authorList>
    </citation>
    <scope>NUCLEOTIDE SEQUENCE</scope>
</reference>
<feature type="domain" description="Lipase" evidence="8">
    <location>
        <begin position="25"/>
        <end position="364"/>
    </location>
</feature>
<dbReference type="Pfam" id="PF00151">
    <property type="entry name" value="Lipase"/>
    <property type="match status" value="1"/>
</dbReference>